<reference evidence="2 3" key="1">
    <citation type="submission" date="2018-01" db="EMBL/GenBank/DDBJ databases">
        <authorList>
            <person name="Fu G.-Y."/>
        </authorList>
    </citation>
    <scope>NUCLEOTIDE SEQUENCE [LARGE SCALE GENOMIC DNA]</scope>
    <source>
        <strain evidence="2 3">SY39</strain>
    </source>
</reference>
<evidence type="ECO:0000313" key="3">
    <source>
        <dbReference type="Proteomes" id="UP000242205"/>
    </source>
</evidence>
<dbReference type="KEGG" id="atw:C0099_14080"/>
<protein>
    <submittedName>
        <fullName evidence="2">Uncharacterized protein</fullName>
    </submittedName>
</protein>
<gene>
    <name evidence="2" type="ORF">C0099_14080</name>
</gene>
<organism evidence="2 3">
    <name type="scientific">Pseudazoarcus pumilus</name>
    <dbReference type="NCBI Taxonomy" id="2067960"/>
    <lineage>
        <taxon>Bacteria</taxon>
        <taxon>Pseudomonadati</taxon>
        <taxon>Pseudomonadota</taxon>
        <taxon>Betaproteobacteria</taxon>
        <taxon>Rhodocyclales</taxon>
        <taxon>Zoogloeaceae</taxon>
        <taxon>Pseudazoarcus</taxon>
    </lineage>
</organism>
<keyword evidence="1" id="KW-0732">Signal</keyword>
<dbReference type="EMBL" id="CP025682">
    <property type="protein sequence ID" value="AUN95965.1"/>
    <property type="molecule type" value="Genomic_DNA"/>
</dbReference>
<evidence type="ECO:0000256" key="1">
    <source>
        <dbReference type="SAM" id="SignalP"/>
    </source>
</evidence>
<evidence type="ECO:0000313" key="2">
    <source>
        <dbReference type="EMBL" id="AUN95965.1"/>
    </source>
</evidence>
<dbReference type="OrthoDB" id="6507154at2"/>
<feature type="signal peptide" evidence="1">
    <location>
        <begin position="1"/>
        <end position="20"/>
    </location>
</feature>
<name>A0A2I6S9P0_9RHOO</name>
<keyword evidence="3" id="KW-1185">Reference proteome</keyword>
<dbReference type="AlphaFoldDB" id="A0A2I6S9P0"/>
<dbReference type="RefSeq" id="WP_102248010.1">
    <property type="nucleotide sequence ID" value="NZ_CP025682.1"/>
</dbReference>
<feature type="chain" id="PRO_5014377200" evidence="1">
    <location>
        <begin position="21"/>
        <end position="117"/>
    </location>
</feature>
<dbReference type="Proteomes" id="UP000242205">
    <property type="component" value="Chromosome"/>
</dbReference>
<proteinExistence type="predicted"/>
<accession>A0A2I6S9P0</accession>
<sequence>MKILSASLLLAAILPFSAHSVDDQGRLNVHSMGVKPCAKVIDDFHSDGSVAKLLNSVWVAGYLTAINSDVHDGFDVVDGMNAAERDKWLYRYCDRNPEHILYNAASAMVEARGKPLE</sequence>